<dbReference type="InterPro" id="IPR028978">
    <property type="entry name" value="Chorismate_lyase_/UTRA_dom_sf"/>
</dbReference>
<evidence type="ECO:0000256" key="2">
    <source>
        <dbReference type="ARBA" id="ARBA00023125"/>
    </source>
</evidence>
<feature type="region of interest" description="Disordered" evidence="4">
    <location>
        <begin position="1"/>
        <end position="22"/>
    </location>
</feature>
<dbReference type="CDD" id="cd07377">
    <property type="entry name" value="WHTH_GntR"/>
    <property type="match status" value="1"/>
</dbReference>
<dbReference type="InterPro" id="IPR036388">
    <property type="entry name" value="WH-like_DNA-bd_sf"/>
</dbReference>
<dbReference type="SUPFAM" id="SSF64288">
    <property type="entry name" value="Chorismate lyase-like"/>
    <property type="match status" value="1"/>
</dbReference>
<evidence type="ECO:0000256" key="4">
    <source>
        <dbReference type="SAM" id="MobiDB-lite"/>
    </source>
</evidence>
<keyword evidence="7" id="KW-1185">Reference proteome</keyword>
<dbReference type="SMART" id="SM00866">
    <property type="entry name" value="UTRA"/>
    <property type="match status" value="1"/>
</dbReference>
<protein>
    <submittedName>
        <fullName evidence="6">GntR family transcriptional regulator</fullName>
    </submittedName>
</protein>
<dbReference type="EMBL" id="CP058214">
    <property type="protein sequence ID" value="QPC44177.1"/>
    <property type="molecule type" value="Genomic_DNA"/>
</dbReference>
<organism evidence="6 7">
    <name type="scientific">Kaustia mangrovi</name>
    <dbReference type="NCBI Taxonomy" id="2593653"/>
    <lineage>
        <taxon>Bacteria</taxon>
        <taxon>Pseudomonadati</taxon>
        <taxon>Pseudomonadota</taxon>
        <taxon>Alphaproteobacteria</taxon>
        <taxon>Hyphomicrobiales</taxon>
        <taxon>Parvibaculaceae</taxon>
        <taxon>Kaustia</taxon>
    </lineage>
</organism>
<dbReference type="GO" id="GO:0045892">
    <property type="term" value="P:negative regulation of DNA-templated transcription"/>
    <property type="evidence" value="ECO:0007669"/>
    <property type="project" value="TreeGrafter"/>
</dbReference>
<dbReference type="PROSITE" id="PS50949">
    <property type="entry name" value="HTH_GNTR"/>
    <property type="match status" value="1"/>
</dbReference>
<dbReference type="PRINTS" id="PR00035">
    <property type="entry name" value="HTHGNTR"/>
</dbReference>
<keyword evidence="1" id="KW-0805">Transcription regulation</keyword>
<reference evidence="6 7" key="1">
    <citation type="submission" date="2020-06" db="EMBL/GenBank/DDBJ databases">
        <title>Genome sequence of 2 isolates from Red Sea Mangroves.</title>
        <authorList>
            <person name="Sefrji F."/>
            <person name="Michoud G."/>
            <person name="Merlino G."/>
            <person name="Daffonchio D."/>
        </authorList>
    </citation>
    <scope>NUCLEOTIDE SEQUENCE [LARGE SCALE GENOMIC DNA]</scope>
    <source>
        <strain evidence="6 7">R1DC25</strain>
    </source>
</reference>
<dbReference type="GO" id="GO:0003677">
    <property type="term" value="F:DNA binding"/>
    <property type="evidence" value="ECO:0007669"/>
    <property type="project" value="UniProtKB-KW"/>
</dbReference>
<dbReference type="InterPro" id="IPR000524">
    <property type="entry name" value="Tscrpt_reg_HTH_GntR"/>
</dbReference>
<dbReference type="GO" id="GO:0003700">
    <property type="term" value="F:DNA-binding transcription factor activity"/>
    <property type="evidence" value="ECO:0007669"/>
    <property type="project" value="InterPro"/>
</dbReference>
<evidence type="ECO:0000313" key="6">
    <source>
        <dbReference type="EMBL" id="QPC44177.1"/>
    </source>
</evidence>
<dbReference type="Gene3D" id="3.40.1410.10">
    <property type="entry name" value="Chorismate lyase-like"/>
    <property type="match status" value="1"/>
</dbReference>
<gene>
    <name evidence="6" type="ORF">HW532_16640</name>
</gene>
<dbReference type="Gene3D" id="1.10.10.10">
    <property type="entry name" value="Winged helix-like DNA-binding domain superfamily/Winged helix DNA-binding domain"/>
    <property type="match status" value="1"/>
</dbReference>
<keyword evidence="2" id="KW-0238">DNA-binding</keyword>
<feature type="compositionally biased region" description="Basic and acidic residues" evidence="4">
    <location>
        <begin position="1"/>
        <end position="11"/>
    </location>
</feature>
<proteinExistence type="predicted"/>
<dbReference type="PANTHER" id="PTHR44846:SF1">
    <property type="entry name" value="MANNOSYL-D-GLYCERATE TRANSPORT_METABOLISM SYSTEM REPRESSOR MNGR-RELATED"/>
    <property type="match status" value="1"/>
</dbReference>
<dbReference type="SUPFAM" id="SSF46785">
    <property type="entry name" value="Winged helix' DNA-binding domain"/>
    <property type="match status" value="1"/>
</dbReference>
<dbReference type="Pfam" id="PF07702">
    <property type="entry name" value="UTRA"/>
    <property type="match status" value="1"/>
</dbReference>
<evidence type="ECO:0000256" key="1">
    <source>
        <dbReference type="ARBA" id="ARBA00023015"/>
    </source>
</evidence>
<keyword evidence="3" id="KW-0804">Transcription</keyword>
<evidence type="ECO:0000256" key="3">
    <source>
        <dbReference type="ARBA" id="ARBA00023163"/>
    </source>
</evidence>
<dbReference type="RefSeq" id="WP_213161544.1">
    <property type="nucleotide sequence ID" value="NZ_CP058214.1"/>
</dbReference>
<dbReference type="KEGG" id="kmn:HW532_16640"/>
<dbReference type="PANTHER" id="PTHR44846">
    <property type="entry name" value="MANNOSYL-D-GLYCERATE TRANSPORT/METABOLISM SYSTEM REPRESSOR MNGR-RELATED"/>
    <property type="match status" value="1"/>
</dbReference>
<dbReference type="InterPro" id="IPR050679">
    <property type="entry name" value="Bact_HTH_transcr_reg"/>
</dbReference>
<accession>A0A7S8C6A4</accession>
<dbReference type="Proteomes" id="UP000593594">
    <property type="component" value="Chromosome"/>
</dbReference>
<name>A0A7S8C6A4_9HYPH</name>
<dbReference type="AlphaFoldDB" id="A0A7S8C6A4"/>
<evidence type="ECO:0000313" key="7">
    <source>
        <dbReference type="Proteomes" id="UP000593594"/>
    </source>
</evidence>
<dbReference type="SMART" id="SM00345">
    <property type="entry name" value="HTH_GNTR"/>
    <property type="match status" value="1"/>
</dbReference>
<dbReference type="InterPro" id="IPR011663">
    <property type="entry name" value="UTRA"/>
</dbReference>
<sequence>MTLVNDKKRAAGEGGDAPDGTIKRLSSEGVAPLYEVVKRHISEAILLGTWPPGTVLPGEVALAQKFGVAVGTVRRALADLTAEGLLSRRRKTGTVVTGRSPHHSLRFFFQYFRLHGRDGALQRSTTSDLSVEVGRATTEERAGLELEEGAEVLRLRRVRNVDGRPIMHDRFVLPADRLPGFPHDGAEVPDLLYLHLLERYGIRISAVRERLSAELASDEDAERLGLDRPAAVMVIEEIAYDQAGAPVIVAAHRATTQDHCYINEIR</sequence>
<dbReference type="Pfam" id="PF00392">
    <property type="entry name" value="GntR"/>
    <property type="match status" value="1"/>
</dbReference>
<feature type="domain" description="HTH gntR-type" evidence="5">
    <location>
        <begin position="31"/>
        <end position="99"/>
    </location>
</feature>
<dbReference type="InterPro" id="IPR036390">
    <property type="entry name" value="WH_DNA-bd_sf"/>
</dbReference>
<evidence type="ECO:0000259" key="5">
    <source>
        <dbReference type="PROSITE" id="PS50949"/>
    </source>
</evidence>